<comment type="caution">
    <text evidence="3">The sequence shown here is derived from an EMBL/GenBank/DDBJ whole genome shotgun (WGS) entry which is preliminary data.</text>
</comment>
<evidence type="ECO:0000313" key="3">
    <source>
        <dbReference type="EMBL" id="KAA1421539.1"/>
    </source>
</evidence>
<sequence>MSPRRLSIAAGALLMVGSLLLPAAHAADAEITVHGTQVRVAPLYYGGAADCDDYHEVPGFSPKVNASSGDEVPPAGDRSFKYVAERTYAVGPQIEYKRDQMLKLRDLTSLKVDVMSPDAAAVGVVAAMYETSPGVIWYGIAALPAVPIGQWRTIDATNVLLNWRKNADPVSITTTIKQFALDHGPGANDERKARVGILFGCNDADFFVDNLSIGIADNDSTWDLEGMRTRVEFRPIGGRDHVYTYLKPAYLEVSFKSPDSTATVLRQELVHKTCKVDHCATKPYVNKKATMKIRAWPYAGWQEWVLFDGGNGFEPSPFPDVIEWKAQPYIAPTVNLQHPKKGQTLVVGGKIAPCHQGRDVWFQRKINGHWKNVQKGRAEDCKTGERSPFSTFRIAIKLKTAGTWTWRIKLDSLDPWVTGYSREFRQKVAVPHHPDPTPPPNDPYIPPTYTPPPPADPIPHGRALPTGGAS</sequence>
<dbReference type="Proteomes" id="UP000325003">
    <property type="component" value="Unassembled WGS sequence"/>
</dbReference>
<reference evidence="3 4" key="2">
    <citation type="submission" date="2019-09" db="EMBL/GenBank/DDBJ databases">
        <authorList>
            <person name="Jin C."/>
        </authorList>
    </citation>
    <scope>NUCLEOTIDE SEQUENCE [LARGE SCALE GENOMIC DNA]</scope>
    <source>
        <strain evidence="3 4">BN130099</strain>
    </source>
</reference>
<proteinExistence type="predicted"/>
<protein>
    <submittedName>
        <fullName evidence="3">Uncharacterized protein</fullName>
    </submittedName>
</protein>
<evidence type="ECO:0000313" key="4">
    <source>
        <dbReference type="Proteomes" id="UP000325003"/>
    </source>
</evidence>
<name>A0A5B1LPG4_9ACTN</name>
<feature type="compositionally biased region" description="Pro residues" evidence="1">
    <location>
        <begin position="436"/>
        <end position="457"/>
    </location>
</feature>
<reference evidence="3 4" key="1">
    <citation type="submission" date="2019-09" db="EMBL/GenBank/DDBJ databases">
        <title>Nocardioides panacisoli sp. nov., isolated from the soil of a ginseng field.</title>
        <authorList>
            <person name="Cho C."/>
        </authorList>
    </citation>
    <scope>NUCLEOTIDE SEQUENCE [LARGE SCALE GENOMIC DNA]</scope>
    <source>
        <strain evidence="3 4">BN130099</strain>
    </source>
</reference>
<organism evidence="3 4">
    <name type="scientific">Nocardioides humilatus</name>
    <dbReference type="NCBI Taxonomy" id="2607660"/>
    <lineage>
        <taxon>Bacteria</taxon>
        <taxon>Bacillati</taxon>
        <taxon>Actinomycetota</taxon>
        <taxon>Actinomycetes</taxon>
        <taxon>Propionibacteriales</taxon>
        <taxon>Nocardioidaceae</taxon>
        <taxon>Nocardioides</taxon>
    </lineage>
</organism>
<feature type="region of interest" description="Disordered" evidence="1">
    <location>
        <begin position="430"/>
        <end position="470"/>
    </location>
</feature>
<feature type="signal peptide" evidence="2">
    <location>
        <begin position="1"/>
        <end position="26"/>
    </location>
</feature>
<dbReference type="RefSeq" id="WP_149726999.1">
    <property type="nucleotide sequence ID" value="NZ_VUJV01000001.1"/>
</dbReference>
<dbReference type="EMBL" id="VUJV01000001">
    <property type="protein sequence ID" value="KAA1421539.1"/>
    <property type="molecule type" value="Genomic_DNA"/>
</dbReference>
<feature type="chain" id="PRO_5022954495" evidence="2">
    <location>
        <begin position="27"/>
        <end position="470"/>
    </location>
</feature>
<dbReference type="AlphaFoldDB" id="A0A5B1LPG4"/>
<keyword evidence="4" id="KW-1185">Reference proteome</keyword>
<evidence type="ECO:0000256" key="1">
    <source>
        <dbReference type="SAM" id="MobiDB-lite"/>
    </source>
</evidence>
<accession>A0A5B1LPG4</accession>
<evidence type="ECO:0000256" key="2">
    <source>
        <dbReference type="SAM" id="SignalP"/>
    </source>
</evidence>
<gene>
    <name evidence="3" type="ORF">F0U44_04435</name>
</gene>
<keyword evidence="2" id="KW-0732">Signal</keyword>